<keyword evidence="5 8" id="KW-0812">Transmembrane</keyword>
<dbReference type="PANTHER" id="PTHR32196">
    <property type="entry name" value="ABC TRANSPORTER PERMEASE PROTEIN YPHD-RELATED-RELATED"/>
    <property type="match status" value="1"/>
</dbReference>
<dbReference type="InterPro" id="IPR001851">
    <property type="entry name" value="ABC_transp_permease"/>
</dbReference>
<feature type="transmembrane region" description="Helical" evidence="8">
    <location>
        <begin position="295"/>
        <end position="314"/>
    </location>
</feature>
<dbReference type="Pfam" id="PF02653">
    <property type="entry name" value="BPD_transp_2"/>
    <property type="match status" value="1"/>
</dbReference>
<feature type="transmembrane region" description="Helical" evidence="8">
    <location>
        <begin position="173"/>
        <end position="191"/>
    </location>
</feature>
<feature type="transmembrane region" description="Helical" evidence="8">
    <location>
        <begin position="16"/>
        <end position="35"/>
    </location>
</feature>
<evidence type="ECO:0000313" key="10">
    <source>
        <dbReference type="Proteomes" id="UP000198508"/>
    </source>
</evidence>
<feature type="transmembrane region" description="Helical" evidence="8">
    <location>
        <begin position="96"/>
        <end position="118"/>
    </location>
</feature>
<dbReference type="CDD" id="cd06579">
    <property type="entry name" value="TM_PBP1_transp_AraH_like"/>
    <property type="match status" value="1"/>
</dbReference>
<evidence type="ECO:0000256" key="2">
    <source>
        <dbReference type="ARBA" id="ARBA00022448"/>
    </source>
</evidence>
<keyword evidence="3" id="KW-1003">Cell membrane</keyword>
<evidence type="ECO:0000256" key="1">
    <source>
        <dbReference type="ARBA" id="ARBA00004651"/>
    </source>
</evidence>
<comment type="subcellular location">
    <subcellularLocation>
        <location evidence="1">Cell membrane</location>
        <topology evidence="1">Multi-pass membrane protein</topology>
    </subcellularLocation>
</comment>
<evidence type="ECO:0000256" key="3">
    <source>
        <dbReference type="ARBA" id="ARBA00022475"/>
    </source>
</evidence>
<organism evidence="9 10">
    <name type="scientific">Enterocloster lavalensis</name>
    <dbReference type="NCBI Taxonomy" id="460384"/>
    <lineage>
        <taxon>Bacteria</taxon>
        <taxon>Bacillati</taxon>
        <taxon>Bacillota</taxon>
        <taxon>Clostridia</taxon>
        <taxon>Lachnospirales</taxon>
        <taxon>Lachnospiraceae</taxon>
        <taxon>Enterocloster</taxon>
    </lineage>
</organism>
<reference evidence="10" key="1">
    <citation type="submission" date="2016-10" db="EMBL/GenBank/DDBJ databases">
        <authorList>
            <person name="Varghese N."/>
            <person name="Submissions S."/>
        </authorList>
    </citation>
    <scope>NUCLEOTIDE SEQUENCE [LARGE SCALE GENOMIC DNA]</scope>
    <source>
        <strain evidence="10">NLAE-zl-G277</strain>
    </source>
</reference>
<keyword evidence="10" id="KW-1185">Reference proteome</keyword>
<dbReference type="GO" id="GO:0005886">
    <property type="term" value="C:plasma membrane"/>
    <property type="evidence" value="ECO:0007669"/>
    <property type="project" value="UniProtKB-SubCell"/>
</dbReference>
<name>A0A1I0F732_9FIRM</name>
<dbReference type="EMBL" id="FOIM01000008">
    <property type="protein sequence ID" value="SET53885.1"/>
    <property type="molecule type" value="Genomic_DNA"/>
</dbReference>
<evidence type="ECO:0000256" key="7">
    <source>
        <dbReference type="ARBA" id="ARBA00023136"/>
    </source>
</evidence>
<feature type="transmembrane region" description="Helical" evidence="8">
    <location>
        <begin position="130"/>
        <end position="152"/>
    </location>
</feature>
<dbReference type="RefSeq" id="WP_007708062.1">
    <property type="nucleotide sequence ID" value="NZ_CABJCG010000009.1"/>
</dbReference>
<evidence type="ECO:0000256" key="4">
    <source>
        <dbReference type="ARBA" id="ARBA00022519"/>
    </source>
</evidence>
<gene>
    <name evidence="9" type="ORF">SAMN05216313_10832</name>
</gene>
<evidence type="ECO:0000256" key="5">
    <source>
        <dbReference type="ARBA" id="ARBA00022692"/>
    </source>
</evidence>
<feature type="transmembrane region" description="Helical" evidence="8">
    <location>
        <begin position="55"/>
        <end position="84"/>
    </location>
</feature>
<sequence>MADHIQKEKMTFREIFISYGAVIALAVLIVFNGIVTKNFLSLNTLWLVIKQSTPILFMTVGMTFVISSGGIDISTGSMMAFCGIIVSLGITNGGNFWVWCLIGLAACAAIGVFNGFLISSVGVQPVILTLVMQIVMRGVTVLMAKSSVFVLGGYPEIKTLGIYRFPGRVPIQIVFFIFIVIVSVFVLRKTLLGKYVEAVGSNPKAARLTGVRTVAVIITVYVISAVLAGSCGILEMCRNAALDPNELGKLYELDAIAGVAVGGTSMKGGKANIVGSIAGCLIMVLIGTTVNMNGIPFATSNIIKAAIIIFALAIQRERSV</sequence>
<dbReference type="GO" id="GO:0022857">
    <property type="term" value="F:transmembrane transporter activity"/>
    <property type="evidence" value="ECO:0007669"/>
    <property type="project" value="InterPro"/>
</dbReference>
<keyword evidence="7 8" id="KW-0472">Membrane</keyword>
<proteinExistence type="predicted"/>
<evidence type="ECO:0000256" key="8">
    <source>
        <dbReference type="SAM" id="Phobius"/>
    </source>
</evidence>
<protein>
    <submittedName>
        <fullName evidence="9">Monosaccharide ABC transporter membrane protein, CUT2 family</fullName>
    </submittedName>
</protein>
<feature type="transmembrane region" description="Helical" evidence="8">
    <location>
        <begin position="271"/>
        <end position="289"/>
    </location>
</feature>
<evidence type="ECO:0000256" key="6">
    <source>
        <dbReference type="ARBA" id="ARBA00022989"/>
    </source>
</evidence>
<keyword evidence="4" id="KW-0997">Cell inner membrane</keyword>
<keyword evidence="6 8" id="KW-1133">Transmembrane helix</keyword>
<accession>A0A1I0F732</accession>
<dbReference type="AlphaFoldDB" id="A0A1I0F732"/>
<feature type="transmembrane region" description="Helical" evidence="8">
    <location>
        <begin position="211"/>
        <end position="234"/>
    </location>
</feature>
<dbReference type="Proteomes" id="UP000198508">
    <property type="component" value="Unassembled WGS sequence"/>
</dbReference>
<dbReference type="STRING" id="460384.SAMN05216313_10832"/>
<keyword evidence="2" id="KW-0813">Transport</keyword>
<dbReference type="PANTHER" id="PTHR32196:SF21">
    <property type="entry name" value="ABC TRANSPORTER PERMEASE PROTEIN YPHD-RELATED"/>
    <property type="match status" value="1"/>
</dbReference>
<evidence type="ECO:0000313" key="9">
    <source>
        <dbReference type="EMBL" id="SET53885.1"/>
    </source>
</evidence>